<comment type="caution">
    <text evidence="1">The sequence shown here is derived from an EMBL/GenBank/DDBJ whole genome shotgun (WGS) entry which is preliminary data.</text>
</comment>
<keyword evidence="1" id="KW-0548">Nucleotidyltransferase</keyword>
<dbReference type="GO" id="GO:0003964">
    <property type="term" value="F:RNA-directed DNA polymerase activity"/>
    <property type="evidence" value="ECO:0007669"/>
    <property type="project" value="UniProtKB-KW"/>
</dbReference>
<evidence type="ECO:0000313" key="1">
    <source>
        <dbReference type="EMBL" id="GEU55256.1"/>
    </source>
</evidence>
<reference evidence="1" key="1">
    <citation type="journal article" date="2019" name="Sci. Rep.">
        <title>Draft genome of Tanacetum cinerariifolium, the natural source of mosquito coil.</title>
        <authorList>
            <person name="Yamashiro T."/>
            <person name="Shiraishi A."/>
            <person name="Satake H."/>
            <person name="Nakayama K."/>
        </authorList>
    </citation>
    <scope>NUCLEOTIDE SEQUENCE</scope>
</reference>
<proteinExistence type="predicted"/>
<dbReference type="EMBL" id="BKCJ010003465">
    <property type="protein sequence ID" value="GEU55256.1"/>
    <property type="molecule type" value="Genomic_DNA"/>
</dbReference>
<keyword evidence="1" id="KW-0808">Transferase</keyword>
<accession>A0A6L2L192</accession>
<dbReference type="AlphaFoldDB" id="A0A6L2L192"/>
<keyword evidence="1" id="KW-0695">RNA-directed DNA polymerase</keyword>
<sequence>MRELVMKYKAEKVCQEEMVKMSLLDLKVLETSCHRVCQQHLGLREVNGGARVTFEDEFGAAEEREVLCVAQQGQSGVKRKVFQGLGCVLKRREKVIAYMTRQLEIHVENDMTHVMDLGVVVLPQNAKGIRCTRRRKVNIVVDAWRKKGGAKPRRVQDICRMIQAEISKKMLVVRIVL</sequence>
<protein>
    <submittedName>
        <fullName evidence="1">Putative reverse transcriptase domain-containing protein</fullName>
    </submittedName>
</protein>
<gene>
    <name evidence="1" type="ORF">Tci_027234</name>
</gene>
<name>A0A6L2L192_TANCI</name>
<organism evidence="1">
    <name type="scientific">Tanacetum cinerariifolium</name>
    <name type="common">Dalmatian daisy</name>
    <name type="synonym">Chrysanthemum cinerariifolium</name>
    <dbReference type="NCBI Taxonomy" id="118510"/>
    <lineage>
        <taxon>Eukaryota</taxon>
        <taxon>Viridiplantae</taxon>
        <taxon>Streptophyta</taxon>
        <taxon>Embryophyta</taxon>
        <taxon>Tracheophyta</taxon>
        <taxon>Spermatophyta</taxon>
        <taxon>Magnoliopsida</taxon>
        <taxon>eudicotyledons</taxon>
        <taxon>Gunneridae</taxon>
        <taxon>Pentapetalae</taxon>
        <taxon>asterids</taxon>
        <taxon>campanulids</taxon>
        <taxon>Asterales</taxon>
        <taxon>Asteraceae</taxon>
        <taxon>Asteroideae</taxon>
        <taxon>Anthemideae</taxon>
        <taxon>Anthemidinae</taxon>
        <taxon>Tanacetum</taxon>
    </lineage>
</organism>